<dbReference type="InterPro" id="IPR045066">
    <property type="entry name" value="Beta_CA_cladeB"/>
</dbReference>
<feature type="binding site" evidence="7">
    <location>
        <position position="44"/>
    </location>
    <ligand>
        <name>Zn(2+)</name>
        <dbReference type="ChEBI" id="CHEBI:29105"/>
    </ligand>
</feature>
<dbReference type="InterPro" id="IPR036874">
    <property type="entry name" value="Carbonic_anhydrase_sf"/>
</dbReference>
<organism evidence="9 10">
    <name type="scientific">Sulfurimonas xiamenensis</name>
    <dbReference type="NCBI Taxonomy" id="2590021"/>
    <lineage>
        <taxon>Bacteria</taxon>
        <taxon>Pseudomonadati</taxon>
        <taxon>Campylobacterota</taxon>
        <taxon>Epsilonproteobacteria</taxon>
        <taxon>Campylobacterales</taxon>
        <taxon>Sulfurimonadaceae</taxon>
        <taxon>Sulfurimonas</taxon>
    </lineage>
</organism>
<evidence type="ECO:0000256" key="5">
    <source>
        <dbReference type="ARBA" id="ARBA00023239"/>
    </source>
</evidence>
<dbReference type="PANTHER" id="PTHR11002:SF76">
    <property type="entry name" value="CARBONIC ANHYDRASE"/>
    <property type="match status" value="1"/>
</dbReference>
<dbReference type="SUPFAM" id="SSF53056">
    <property type="entry name" value="beta-carbonic anhydrase, cab"/>
    <property type="match status" value="1"/>
</dbReference>
<evidence type="ECO:0000313" key="10">
    <source>
        <dbReference type="Proteomes" id="UP000326061"/>
    </source>
</evidence>
<keyword evidence="10" id="KW-1185">Reference proteome</keyword>
<evidence type="ECO:0000256" key="2">
    <source>
        <dbReference type="ARBA" id="ARBA00012925"/>
    </source>
</evidence>
<keyword evidence="3 7" id="KW-0479">Metal-binding</keyword>
<feature type="binding site" evidence="7">
    <location>
        <position position="103"/>
    </location>
    <ligand>
        <name>Zn(2+)</name>
        <dbReference type="ChEBI" id="CHEBI:29105"/>
    </ligand>
</feature>
<feature type="binding site" evidence="7">
    <location>
        <position position="106"/>
    </location>
    <ligand>
        <name>Zn(2+)</name>
        <dbReference type="ChEBI" id="CHEBI:29105"/>
    </ligand>
</feature>
<evidence type="ECO:0000256" key="7">
    <source>
        <dbReference type="PIRSR" id="PIRSR601765-1"/>
    </source>
</evidence>
<dbReference type="CDD" id="cd00884">
    <property type="entry name" value="beta_CA_cladeB"/>
    <property type="match status" value="1"/>
</dbReference>
<evidence type="ECO:0000313" key="9">
    <source>
        <dbReference type="EMBL" id="QFR42514.1"/>
    </source>
</evidence>
<comment type="catalytic activity">
    <reaction evidence="6 8">
        <text>hydrogencarbonate + H(+) = CO2 + H2O</text>
        <dbReference type="Rhea" id="RHEA:10748"/>
        <dbReference type="ChEBI" id="CHEBI:15377"/>
        <dbReference type="ChEBI" id="CHEBI:15378"/>
        <dbReference type="ChEBI" id="CHEBI:16526"/>
        <dbReference type="ChEBI" id="CHEBI:17544"/>
        <dbReference type="EC" id="4.2.1.1"/>
    </reaction>
</comment>
<comment type="similarity">
    <text evidence="1 8">Belongs to the beta-class carbonic anhydrase family.</text>
</comment>
<sequence>MKDFGLIFGNAAFKKNYYKTHEKKFLELAENGQNPKALFIGCSDSRVIPNLMTKSAPGELFVIRNVGNFVAPFSPDEDFHSTASAIEYAVTVLEVKNIIVCGHTKCGAIEAIFEQEKLDDPELIHTRKWLTLGEPAKKQAILALGKDAKKENLLRLTEKLSIIIQIENLLTYPSVKKRFDSGELMIHGWYYDIKTGDISYYDPEISQFEPISSLIS</sequence>
<dbReference type="Pfam" id="PF00484">
    <property type="entry name" value="Pro_CA"/>
    <property type="match status" value="1"/>
</dbReference>
<dbReference type="PROSITE" id="PS00704">
    <property type="entry name" value="PROK_CO2_ANHYDRASE_1"/>
    <property type="match status" value="1"/>
</dbReference>
<accession>A0AAJ4A281</accession>
<reference evidence="10" key="1">
    <citation type="submission" date="2019-06" db="EMBL/GenBank/DDBJ databases">
        <title>Sulfurimonas gotlandica sp. nov., a chemoautotrophic and psychrotolerant epsilonproteobacterium isolated from a pelagic redoxcline, and an emended description of the genus Sulfurimonas.</title>
        <authorList>
            <person name="Wang S."/>
            <person name="Jiang L."/>
            <person name="Shao Z."/>
        </authorList>
    </citation>
    <scope>NUCLEOTIDE SEQUENCE [LARGE SCALE GENOMIC DNA]</scope>
    <source>
        <strain evidence="10">1-1N</strain>
    </source>
</reference>
<comment type="cofactor">
    <cofactor evidence="7">
        <name>Zn(2+)</name>
        <dbReference type="ChEBI" id="CHEBI:29105"/>
    </cofactor>
    <text evidence="7">Binds 1 zinc ion per subunit.</text>
</comment>
<feature type="binding site" evidence="7">
    <location>
        <position position="42"/>
    </location>
    <ligand>
        <name>Zn(2+)</name>
        <dbReference type="ChEBI" id="CHEBI:29105"/>
    </ligand>
</feature>
<keyword evidence="4 7" id="KW-0862">Zinc</keyword>
<dbReference type="Gene3D" id="3.40.1050.10">
    <property type="entry name" value="Carbonic anhydrase"/>
    <property type="match status" value="1"/>
</dbReference>
<dbReference type="GO" id="GO:0008270">
    <property type="term" value="F:zinc ion binding"/>
    <property type="evidence" value="ECO:0007669"/>
    <property type="project" value="UniProtKB-UniRule"/>
</dbReference>
<dbReference type="GO" id="GO:0004089">
    <property type="term" value="F:carbonate dehydratase activity"/>
    <property type="evidence" value="ECO:0007669"/>
    <property type="project" value="UniProtKB-UniRule"/>
</dbReference>
<protein>
    <recommendedName>
        <fullName evidence="2 8">Carbonic anhydrase</fullName>
        <ecNumber evidence="2 8">4.2.1.1</ecNumber>
    </recommendedName>
    <alternativeName>
        <fullName evidence="8">Carbonate dehydratase</fullName>
    </alternativeName>
</protein>
<comment type="function">
    <text evidence="8">Reversible hydration of carbon dioxide.</text>
</comment>
<dbReference type="GO" id="GO:0015976">
    <property type="term" value="P:carbon utilization"/>
    <property type="evidence" value="ECO:0007669"/>
    <property type="project" value="InterPro"/>
</dbReference>
<keyword evidence="5 8" id="KW-0456">Lyase</keyword>
<dbReference type="InterPro" id="IPR015892">
    <property type="entry name" value="Carbonic_anhydrase_CS"/>
</dbReference>
<evidence type="ECO:0000256" key="8">
    <source>
        <dbReference type="RuleBase" id="RU003956"/>
    </source>
</evidence>
<dbReference type="SMART" id="SM00947">
    <property type="entry name" value="Pro_CA"/>
    <property type="match status" value="1"/>
</dbReference>
<dbReference type="EMBL" id="CP041166">
    <property type="protein sequence ID" value="QFR42514.1"/>
    <property type="molecule type" value="Genomic_DNA"/>
</dbReference>
<evidence type="ECO:0000256" key="3">
    <source>
        <dbReference type="ARBA" id="ARBA00022723"/>
    </source>
</evidence>
<dbReference type="KEGG" id="suln:FJR47_00710"/>
<dbReference type="EC" id="4.2.1.1" evidence="2 8"/>
<proteinExistence type="inferred from homology"/>
<evidence type="ECO:0000256" key="6">
    <source>
        <dbReference type="ARBA" id="ARBA00048348"/>
    </source>
</evidence>
<dbReference type="Proteomes" id="UP000326061">
    <property type="component" value="Chromosome"/>
</dbReference>
<dbReference type="InterPro" id="IPR001765">
    <property type="entry name" value="Carbonic_anhydrase"/>
</dbReference>
<evidence type="ECO:0000256" key="4">
    <source>
        <dbReference type="ARBA" id="ARBA00022833"/>
    </source>
</evidence>
<name>A0AAJ4A281_9BACT</name>
<dbReference type="RefSeq" id="WP_152298585.1">
    <property type="nucleotide sequence ID" value="NZ_CP041166.1"/>
</dbReference>
<gene>
    <name evidence="9" type="ORF">FJR47_00710</name>
</gene>
<dbReference type="PANTHER" id="PTHR11002">
    <property type="entry name" value="CARBONIC ANHYDRASE"/>
    <property type="match status" value="1"/>
</dbReference>
<evidence type="ECO:0000256" key="1">
    <source>
        <dbReference type="ARBA" id="ARBA00006217"/>
    </source>
</evidence>
<dbReference type="AlphaFoldDB" id="A0AAJ4A281"/>
<dbReference type="PROSITE" id="PS00705">
    <property type="entry name" value="PROK_CO2_ANHYDRASE_2"/>
    <property type="match status" value="1"/>
</dbReference>